<dbReference type="KEGG" id="hsal:JMJ58_05960"/>
<dbReference type="RefSeq" id="WP_204748710.1">
    <property type="nucleotide sequence ID" value="NZ_CP069188.1"/>
</dbReference>
<gene>
    <name evidence="2" type="ORF">JMJ58_05960</name>
</gene>
<dbReference type="GeneID" id="62874650"/>
<name>A0A8T8E3Y7_9EURY</name>
<dbReference type="EMBL" id="CP069188">
    <property type="protein sequence ID" value="QRV16429.1"/>
    <property type="molecule type" value="Genomic_DNA"/>
</dbReference>
<organism evidence="2 3">
    <name type="scientific">Haloterrigena salifodinae</name>
    <dbReference type="NCBI Taxonomy" id="2675099"/>
    <lineage>
        <taxon>Archaea</taxon>
        <taxon>Methanobacteriati</taxon>
        <taxon>Methanobacteriota</taxon>
        <taxon>Stenosarchaea group</taxon>
        <taxon>Halobacteria</taxon>
        <taxon>Halobacteriales</taxon>
        <taxon>Natrialbaceae</taxon>
        <taxon>Haloterrigena</taxon>
    </lineage>
</organism>
<protein>
    <submittedName>
        <fullName evidence="2">Uncharacterized protein</fullName>
    </submittedName>
</protein>
<feature type="compositionally biased region" description="Basic and acidic residues" evidence="1">
    <location>
        <begin position="42"/>
        <end position="64"/>
    </location>
</feature>
<feature type="region of interest" description="Disordered" evidence="1">
    <location>
        <begin position="16"/>
        <end position="64"/>
    </location>
</feature>
<accession>A0A8T8E3Y7</accession>
<evidence type="ECO:0000313" key="2">
    <source>
        <dbReference type="EMBL" id="QRV16429.1"/>
    </source>
</evidence>
<reference evidence="2 3" key="1">
    <citation type="submission" date="2021-01" db="EMBL/GenBank/DDBJ databases">
        <title>Genome Sequence and Methylation Pattern of Haloterrigena salifodinae BOL5-1, An Extremely Halophilic Archaeon from a Bolivian Salt Mine.</title>
        <authorList>
            <person name="DasSarma P."/>
            <person name="Anton B.P."/>
            <person name="DasSarma S.L."/>
            <person name="von Ehrenheim H.A.L."/>
            <person name="Martinez F.L."/>
            <person name="Guzman D."/>
            <person name="Roberts R.J."/>
            <person name="DasSarma S."/>
        </authorList>
    </citation>
    <scope>NUCLEOTIDE SEQUENCE [LARGE SCALE GENOMIC DNA]</scope>
    <source>
        <strain evidence="2 3">BOL5-1</strain>
    </source>
</reference>
<evidence type="ECO:0000313" key="3">
    <source>
        <dbReference type="Proteomes" id="UP000637819"/>
    </source>
</evidence>
<proteinExistence type="predicted"/>
<dbReference type="Proteomes" id="UP000637819">
    <property type="component" value="Chromosome"/>
</dbReference>
<dbReference type="OrthoDB" id="205759at2157"/>
<sequence>MSLDRHAAERRRFARLLGIDGELGSGLPIGTPSSRTEEENDSDHRERDADRSPDEEPATRSRDR</sequence>
<dbReference type="AlphaFoldDB" id="A0A8T8E3Y7"/>
<keyword evidence="3" id="KW-1185">Reference proteome</keyword>
<evidence type="ECO:0000256" key="1">
    <source>
        <dbReference type="SAM" id="MobiDB-lite"/>
    </source>
</evidence>